<evidence type="ECO:0000259" key="1">
    <source>
        <dbReference type="Pfam" id="PF13175"/>
    </source>
</evidence>
<reference evidence="3 4" key="1">
    <citation type="submission" date="2018-06" db="EMBL/GenBank/DDBJ databases">
        <title>Isolation of heavy metals resistant Paenibacillus silvae NC2 from Gold-Copper mine in ZiJin, China.</title>
        <authorList>
            <person name="Xu J."/>
            <person name="Mazhar H.S."/>
            <person name="Rensing C."/>
        </authorList>
    </citation>
    <scope>NUCLEOTIDE SEQUENCE [LARGE SCALE GENOMIC DNA]</scope>
    <source>
        <strain evidence="3 4">NC2</strain>
    </source>
</reference>
<feature type="domain" description="OLD protein-like TOPRIM" evidence="2">
    <location>
        <begin position="428"/>
        <end position="494"/>
    </location>
</feature>
<dbReference type="Pfam" id="PF20469">
    <property type="entry name" value="OLD-like_TOPRIM"/>
    <property type="match status" value="1"/>
</dbReference>
<feature type="domain" description="Endonuclease GajA/Old nuclease/RecF-like AAA" evidence="1">
    <location>
        <begin position="1"/>
        <end position="376"/>
    </location>
</feature>
<dbReference type="PANTHER" id="PTHR43581">
    <property type="entry name" value="ATP/GTP PHOSPHATASE"/>
    <property type="match status" value="1"/>
</dbReference>
<dbReference type="InterPro" id="IPR034139">
    <property type="entry name" value="TOPRIM_OLD"/>
</dbReference>
<comment type="caution">
    <text evidence="3">The sequence shown here is derived from an EMBL/GenBank/DDBJ whole genome shotgun (WGS) entry which is preliminary data.</text>
</comment>
<dbReference type="AlphaFoldDB" id="A0A2W6P3Q6"/>
<gene>
    <name evidence="3" type="ORF">DN757_17630</name>
</gene>
<protein>
    <submittedName>
        <fullName evidence="3">Uncharacterized protein</fullName>
    </submittedName>
</protein>
<proteinExistence type="predicted"/>
<evidence type="ECO:0000313" key="3">
    <source>
        <dbReference type="EMBL" id="PZT54350.1"/>
    </source>
</evidence>
<sequence>MKLVWAQIKNFRSIKDSGKIYFNPNLTVLAGKNESGKSNILKALDCFSNNTFDKDSDYPIDYINEYPEVTIHYELEDDVRQYIDDTFAVSKQSSNSNGVTIIRTAEFDEVIEIDIFRSTLEYIVSSIGRVLSEINAKFKTKFKPNIKNITSSNIKKVIEEINNSVVSIKNTLTAEQLEGMNSELLNVDSFVNVLVEFYEYCISDEFQGTIPNFVYFSSFEDIIPDSISSNEEITPIVERFFKVVKQDPDRLFDEANPQKRRLLTDRISAEVSGNFMDYYSQDKVSLKINLDGDELNFFVYGTDDQKPFQPRQRSQGLQWFLSFYLTLQAEMKTGSVLLIDEPGLYLHAAAQEDLLNMLNNLSTSRPIVISTHSHWLMDPNRLERIRLVLKENDHTYVENKIHRGADNNTMKPIHSAIGLGLKNNIGTFGKKVVLVEGYSDYYYLEAMRLYFTEMLEIKLDNFKIYPCLGSAQIINVLTLIIDSETDYFILLDHDKAGKQTEKKLITECGIDNSKILFTPTKSKTYSVIEGMFSENDFNEVVLESLDKTKIDKVLVSKKFNERIHNKEITRLSDETVSNFKGIFDVIGLLHDTKIETVSK</sequence>
<accession>A0A2W6P3Q6</accession>
<dbReference type="CDD" id="cd00188">
    <property type="entry name" value="TOPRIM"/>
    <property type="match status" value="1"/>
</dbReference>
<dbReference type="SUPFAM" id="SSF52540">
    <property type="entry name" value="P-loop containing nucleoside triphosphate hydrolases"/>
    <property type="match status" value="1"/>
</dbReference>
<evidence type="ECO:0000313" key="4">
    <source>
        <dbReference type="Proteomes" id="UP000249204"/>
    </source>
</evidence>
<dbReference type="Pfam" id="PF13175">
    <property type="entry name" value="AAA_15"/>
    <property type="match status" value="1"/>
</dbReference>
<dbReference type="RefSeq" id="WP_111271506.1">
    <property type="nucleotide sequence ID" value="NZ_QKWW01000048.1"/>
</dbReference>
<dbReference type="PANTHER" id="PTHR43581:SF4">
    <property type="entry name" value="ATP_GTP PHOSPHATASE"/>
    <property type="match status" value="1"/>
</dbReference>
<dbReference type="InterPro" id="IPR051396">
    <property type="entry name" value="Bact_Antivir_Def_Nuclease"/>
</dbReference>
<dbReference type="EMBL" id="QKWW01000048">
    <property type="protein sequence ID" value="PZT54350.1"/>
    <property type="molecule type" value="Genomic_DNA"/>
</dbReference>
<dbReference type="InterPro" id="IPR041685">
    <property type="entry name" value="AAA_GajA/Old/RecF-like"/>
</dbReference>
<dbReference type="InterPro" id="IPR027417">
    <property type="entry name" value="P-loop_NTPase"/>
</dbReference>
<dbReference type="Gene3D" id="3.40.50.300">
    <property type="entry name" value="P-loop containing nucleotide triphosphate hydrolases"/>
    <property type="match status" value="1"/>
</dbReference>
<name>A0A2W6P3Q6_9BACL</name>
<dbReference type="Proteomes" id="UP000249204">
    <property type="component" value="Unassembled WGS sequence"/>
</dbReference>
<organism evidence="3 4">
    <name type="scientific">Paenibacillus silvae</name>
    <dbReference type="NCBI Taxonomy" id="1325358"/>
    <lineage>
        <taxon>Bacteria</taxon>
        <taxon>Bacillati</taxon>
        <taxon>Bacillota</taxon>
        <taxon>Bacilli</taxon>
        <taxon>Bacillales</taxon>
        <taxon>Paenibacillaceae</taxon>
        <taxon>Paenibacillus</taxon>
    </lineage>
</organism>
<evidence type="ECO:0000259" key="2">
    <source>
        <dbReference type="Pfam" id="PF20469"/>
    </source>
</evidence>